<dbReference type="eggNOG" id="KOG4204">
    <property type="taxonomic scope" value="Eukaryota"/>
</dbReference>
<dbReference type="SUPFAM" id="SSF47762">
    <property type="entry name" value="PAH2 domain"/>
    <property type="match status" value="2"/>
</dbReference>
<proteinExistence type="predicted"/>
<organism evidence="6 7">
    <name type="scientific">Brassica campestris</name>
    <name type="common">Field mustard</name>
    <dbReference type="NCBI Taxonomy" id="3711"/>
    <lineage>
        <taxon>Eukaryota</taxon>
        <taxon>Viridiplantae</taxon>
        <taxon>Streptophyta</taxon>
        <taxon>Embryophyta</taxon>
        <taxon>Tracheophyta</taxon>
        <taxon>Spermatophyta</taxon>
        <taxon>Magnoliopsida</taxon>
        <taxon>eudicotyledons</taxon>
        <taxon>Gunneridae</taxon>
        <taxon>Pentapetalae</taxon>
        <taxon>rosids</taxon>
        <taxon>malvids</taxon>
        <taxon>Brassicales</taxon>
        <taxon>Brassicaceae</taxon>
        <taxon>Brassiceae</taxon>
        <taxon>Brassica</taxon>
    </lineage>
</organism>
<evidence type="ECO:0000313" key="7">
    <source>
        <dbReference type="Proteomes" id="UP000011750"/>
    </source>
</evidence>
<dbReference type="PROSITE" id="PS51477">
    <property type="entry name" value="PAH"/>
    <property type="match status" value="1"/>
</dbReference>
<evidence type="ECO:0008006" key="8">
    <source>
        <dbReference type="Google" id="ProtNLM"/>
    </source>
</evidence>
<dbReference type="InterPro" id="IPR039774">
    <property type="entry name" value="Sin3-like"/>
</dbReference>
<dbReference type="STRING" id="51351.M4CUJ9"/>
<sequence>MIIKRQSARDVLEYLQIVLNRFPDNREIYDKITKLLKDLRLPRPGFTYNDVISKVSQLFKEHKDLLLGFNQFLPPGYKITLPEDQTQRKKPELRDASEFLNKVKERLQDEHAYKSLLEILRMFKENKKSFTEVHHEKDRIIDSHTDRDLKPEHRDLDHERSLLKESKEEIRRTGTKNDNSKKKLTLRADDSPEISNQARGGDKFCGAVGTSSICDEKVAVAAAEKEWCESGTRCGGQREGQLKKERETRDVERALNVVEEMERAEEKFVKEMEVTRRNWEPASQVMTVVGVWRMDGGRRGFDGRIVEKFEGFDMLWHVGLMEVRGVGEVRRKGKMVGEGFGEREGAFILMLNVARFCHDNIVTCSRDGSAIIWIPRSRRSHVMFNFAWSLDNRFVLAAIMGNTFLMAESLSRPIFRALNSC</sequence>
<dbReference type="Gramene" id="Bra007894.1">
    <property type="protein sequence ID" value="Bra007894.1-P"/>
    <property type="gene ID" value="Bra007894"/>
</dbReference>
<comment type="subcellular location">
    <subcellularLocation>
        <location evidence="1 3">Nucleus</location>
    </subcellularLocation>
</comment>
<dbReference type="AlphaFoldDB" id="M4CUJ9"/>
<dbReference type="EnsemblPlants" id="Bra007894.1">
    <property type="protein sequence ID" value="Bra007894.1-P"/>
    <property type="gene ID" value="Bra007894"/>
</dbReference>
<dbReference type="InterPro" id="IPR036600">
    <property type="entry name" value="PAH_sf"/>
</dbReference>
<name>M4CUJ9_BRACM</name>
<keyword evidence="7" id="KW-1185">Reference proteome</keyword>
<evidence type="ECO:0000256" key="2">
    <source>
        <dbReference type="ARBA" id="ARBA00023242"/>
    </source>
</evidence>
<dbReference type="GO" id="GO:0000785">
    <property type="term" value="C:chromatin"/>
    <property type="evidence" value="ECO:0000318"/>
    <property type="project" value="GO_Central"/>
</dbReference>
<dbReference type="GO" id="GO:0000122">
    <property type="term" value="P:negative regulation of transcription by RNA polymerase II"/>
    <property type="evidence" value="ECO:0000318"/>
    <property type="project" value="GO_Central"/>
</dbReference>
<accession>M4CUJ9</accession>
<dbReference type="InterPro" id="IPR003822">
    <property type="entry name" value="PAH"/>
</dbReference>
<protein>
    <recommendedName>
        <fullName evidence="8">Histone deacetylase interacting domain-containing protein</fullName>
    </recommendedName>
</protein>
<evidence type="ECO:0000313" key="6">
    <source>
        <dbReference type="EnsemblPlants" id="Bra007894.1-P"/>
    </source>
</evidence>
<evidence type="ECO:0000256" key="1">
    <source>
        <dbReference type="ARBA" id="ARBA00004123"/>
    </source>
</evidence>
<dbReference type="GO" id="GO:0000118">
    <property type="term" value="C:histone deacetylase complex"/>
    <property type="evidence" value="ECO:0000318"/>
    <property type="project" value="GO_Central"/>
</dbReference>
<reference evidence="6" key="3">
    <citation type="submission" date="2023-03" db="UniProtKB">
        <authorList>
            <consortium name="EnsemblPlants"/>
        </authorList>
    </citation>
    <scope>IDENTIFICATION</scope>
    <source>
        <strain evidence="6">cv. Chiifu-401-42</strain>
    </source>
</reference>
<keyword evidence="2 3" id="KW-0539">Nucleus</keyword>
<dbReference type="HOGENOM" id="CLU_652749_0_0_1"/>
<dbReference type="Pfam" id="PF02671">
    <property type="entry name" value="PAH"/>
    <property type="match status" value="1"/>
</dbReference>
<dbReference type="Proteomes" id="UP000011750">
    <property type="component" value="Chromosome A02"/>
</dbReference>
<evidence type="ECO:0000256" key="4">
    <source>
        <dbReference type="SAM" id="Coils"/>
    </source>
</evidence>
<evidence type="ECO:0000256" key="5">
    <source>
        <dbReference type="SAM" id="MobiDB-lite"/>
    </source>
</evidence>
<feature type="region of interest" description="Disordered" evidence="5">
    <location>
        <begin position="145"/>
        <end position="182"/>
    </location>
</feature>
<reference evidence="6 7" key="2">
    <citation type="journal article" date="2018" name="Hortic Res">
        <title>Improved Brassica rapa reference genome by single-molecule sequencing and chromosome conformation capture technologies.</title>
        <authorList>
            <person name="Zhang L."/>
            <person name="Cai X."/>
            <person name="Wu J."/>
            <person name="Liu M."/>
            <person name="Grob S."/>
            <person name="Cheng F."/>
            <person name="Liang J."/>
            <person name="Cai C."/>
            <person name="Liu Z."/>
            <person name="Liu B."/>
            <person name="Wang F."/>
            <person name="Li S."/>
            <person name="Liu F."/>
            <person name="Li X."/>
            <person name="Cheng L."/>
            <person name="Yang W."/>
            <person name="Li M.H."/>
            <person name="Grossniklaus U."/>
            <person name="Zheng H."/>
            <person name="Wang X."/>
        </authorList>
    </citation>
    <scope>NUCLEOTIDE SEQUENCE [LARGE SCALE GENOMIC DNA]</scope>
    <source>
        <strain evidence="6 7">cv. Chiifu-401-42</strain>
    </source>
</reference>
<feature type="compositionally biased region" description="Basic and acidic residues" evidence="5">
    <location>
        <begin position="145"/>
        <end position="172"/>
    </location>
</feature>
<evidence type="ECO:0000256" key="3">
    <source>
        <dbReference type="PROSITE-ProRule" id="PRU00810"/>
    </source>
</evidence>
<dbReference type="InParanoid" id="M4CUJ9"/>
<dbReference type="Gene3D" id="1.20.1160.11">
    <property type="entry name" value="Paired amphipathic helix"/>
    <property type="match status" value="2"/>
</dbReference>
<keyword evidence="4" id="KW-0175">Coiled coil</keyword>
<feature type="coiled-coil region" evidence="4">
    <location>
        <begin position="244"/>
        <end position="278"/>
    </location>
</feature>
<dbReference type="PANTHER" id="PTHR12346">
    <property type="entry name" value="SIN3B-RELATED"/>
    <property type="match status" value="1"/>
</dbReference>
<dbReference type="PANTHER" id="PTHR12346:SF46">
    <property type="entry name" value="HISTONE DEACETYLASE INTERACTING DOMAIN-CONTAINING PROTEIN"/>
    <property type="match status" value="1"/>
</dbReference>
<dbReference type="GO" id="GO:0003714">
    <property type="term" value="F:transcription corepressor activity"/>
    <property type="evidence" value="ECO:0000318"/>
    <property type="project" value="GO_Central"/>
</dbReference>
<reference evidence="6 7" key="1">
    <citation type="journal article" date="2011" name="Nat. Genet.">
        <title>The genome of the mesopolyploid crop species Brassica rapa.</title>
        <authorList>
            <consortium name="Brassica rapa Genome Sequencing Project Consortium"/>
            <person name="Wang X."/>
            <person name="Wang H."/>
            <person name="Wang J."/>
            <person name="Sun R."/>
            <person name="Wu J."/>
            <person name="Liu S."/>
            <person name="Bai Y."/>
            <person name="Mun J.H."/>
            <person name="Bancroft I."/>
            <person name="Cheng F."/>
            <person name="Huang S."/>
            <person name="Li X."/>
            <person name="Hua W."/>
            <person name="Wang J."/>
            <person name="Wang X."/>
            <person name="Freeling M."/>
            <person name="Pires J.C."/>
            <person name="Paterson A.H."/>
            <person name="Chalhoub B."/>
            <person name="Wang B."/>
            <person name="Hayward A."/>
            <person name="Sharpe A.G."/>
            <person name="Park B.S."/>
            <person name="Weisshaar B."/>
            <person name="Liu B."/>
            <person name="Li B."/>
            <person name="Liu B."/>
            <person name="Tong C."/>
            <person name="Song C."/>
            <person name="Duran C."/>
            <person name="Peng C."/>
            <person name="Geng C."/>
            <person name="Koh C."/>
            <person name="Lin C."/>
            <person name="Edwards D."/>
            <person name="Mu D."/>
            <person name="Shen D."/>
            <person name="Soumpourou E."/>
            <person name="Li F."/>
            <person name="Fraser F."/>
            <person name="Conant G."/>
            <person name="Lassalle G."/>
            <person name="King G.J."/>
            <person name="Bonnema G."/>
            <person name="Tang H."/>
            <person name="Wang H."/>
            <person name="Belcram H."/>
            <person name="Zhou H."/>
            <person name="Hirakawa H."/>
            <person name="Abe H."/>
            <person name="Guo H."/>
            <person name="Wang H."/>
            <person name="Jin H."/>
            <person name="Parkin I.A."/>
            <person name="Batley J."/>
            <person name="Kim J.S."/>
            <person name="Just J."/>
            <person name="Li J."/>
            <person name="Xu J."/>
            <person name="Deng J."/>
            <person name="Kim J.A."/>
            <person name="Li J."/>
            <person name="Yu J."/>
            <person name="Meng J."/>
            <person name="Wang J."/>
            <person name="Min J."/>
            <person name="Poulain J."/>
            <person name="Wang J."/>
            <person name="Hatakeyama K."/>
            <person name="Wu K."/>
            <person name="Wang L."/>
            <person name="Fang L."/>
            <person name="Trick M."/>
            <person name="Links M.G."/>
            <person name="Zhao M."/>
            <person name="Jin M."/>
            <person name="Ramchiary N."/>
            <person name="Drou N."/>
            <person name="Berkman P.J."/>
            <person name="Cai Q."/>
            <person name="Huang Q."/>
            <person name="Li R."/>
            <person name="Tabata S."/>
            <person name="Cheng S."/>
            <person name="Zhang S."/>
            <person name="Zhang S."/>
            <person name="Huang S."/>
            <person name="Sato S."/>
            <person name="Sun S."/>
            <person name="Kwon S.J."/>
            <person name="Choi S.R."/>
            <person name="Lee T.H."/>
            <person name="Fan W."/>
            <person name="Zhao X."/>
            <person name="Tan X."/>
            <person name="Xu X."/>
            <person name="Wang Y."/>
            <person name="Qiu Y."/>
            <person name="Yin Y."/>
            <person name="Li Y."/>
            <person name="Du Y."/>
            <person name="Liao Y."/>
            <person name="Lim Y."/>
            <person name="Narusaka Y."/>
            <person name="Wang Y."/>
            <person name="Wang Z."/>
            <person name="Li Z."/>
            <person name="Wang Z."/>
            <person name="Xiong Z."/>
            <person name="Zhang Z."/>
        </authorList>
    </citation>
    <scope>NUCLEOTIDE SEQUENCE [LARGE SCALE GENOMIC DNA]</scope>
    <source>
        <strain evidence="6 7">cv. Chiifu-401-42</strain>
    </source>
</reference>